<comment type="caution">
    <text evidence="7">The sequence shown here is derived from an EMBL/GenBank/DDBJ whole genome shotgun (WGS) entry which is preliminary data.</text>
</comment>
<evidence type="ECO:0000256" key="1">
    <source>
        <dbReference type="ARBA" id="ARBA00010577"/>
    </source>
</evidence>
<keyword evidence="7" id="KW-0969">Cilium</keyword>
<dbReference type="Pfam" id="PF03963">
    <property type="entry name" value="FlgD"/>
    <property type="match status" value="1"/>
</dbReference>
<comment type="function">
    <text evidence="4 5">Required for flagellar hook formation. May act as a scaffolding protein.</text>
</comment>
<keyword evidence="7" id="KW-0966">Cell projection</keyword>
<keyword evidence="7" id="KW-0282">Flagellum</keyword>
<dbReference type="EMBL" id="JALZWP010000003">
    <property type="protein sequence ID" value="MCL1628086.1"/>
    <property type="molecule type" value="Genomic_DNA"/>
</dbReference>
<dbReference type="RefSeq" id="WP_249057002.1">
    <property type="nucleotide sequence ID" value="NZ_JALZWP010000003.1"/>
</dbReference>
<reference evidence="7 8" key="1">
    <citation type="submission" date="2022-05" db="EMBL/GenBank/DDBJ databases">
        <title>Seasonal and diel survey of microbial diversity of the Tyrrhenian coast.</title>
        <authorList>
            <person name="Gattoni G."/>
            <person name="Corral P."/>
        </authorList>
    </citation>
    <scope>NUCLEOTIDE SEQUENCE [LARGE SCALE GENOMIC DNA]</scope>
    <source>
        <strain evidence="7 8">V10</strain>
    </source>
</reference>
<comment type="similarity">
    <text evidence="1 5">Belongs to the FlgD family.</text>
</comment>
<protein>
    <recommendedName>
        <fullName evidence="2 5">Basal-body rod modification protein FlgD</fullName>
    </recommendedName>
</protein>
<evidence type="ECO:0000256" key="2">
    <source>
        <dbReference type="ARBA" id="ARBA00016013"/>
    </source>
</evidence>
<evidence type="ECO:0000256" key="6">
    <source>
        <dbReference type="SAM" id="MobiDB-lite"/>
    </source>
</evidence>
<keyword evidence="3 5" id="KW-1005">Bacterial flagellum biogenesis</keyword>
<organism evidence="7 8">
    <name type="scientific">Roseinatronobacter domitianus</name>
    <dbReference type="NCBI Taxonomy" id="2940293"/>
    <lineage>
        <taxon>Bacteria</taxon>
        <taxon>Pseudomonadati</taxon>
        <taxon>Pseudomonadota</taxon>
        <taxon>Alphaproteobacteria</taxon>
        <taxon>Rhodobacterales</taxon>
        <taxon>Paracoccaceae</taxon>
        <taxon>Roseinatronobacter</taxon>
    </lineage>
</organism>
<dbReference type="Proteomes" id="UP001202550">
    <property type="component" value="Unassembled WGS sequence"/>
</dbReference>
<evidence type="ECO:0000313" key="8">
    <source>
        <dbReference type="Proteomes" id="UP001202550"/>
    </source>
</evidence>
<evidence type="ECO:0000256" key="3">
    <source>
        <dbReference type="ARBA" id="ARBA00022795"/>
    </source>
</evidence>
<evidence type="ECO:0000313" key="7">
    <source>
        <dbReference type="EMBL" id="MCL1628086.1"/>
    </source>
</evidence>
<dbReference type="InterPro" id="IPR005648">
    <property type="entry name" value="FlgD"/>
</dbReference>
<evidence type="ECO:0000256" key="5">
    <source>
        <dbReference type="RuleBase" id="RU362076"/>
    </source>
</evidence>
<gene>
    <name evidence="7" type="primary">flgD</name>
    <name evidence="7" type="ORF">M3N55_05025</name>
</gene>
<feature type="region of interest" description="Disordered" evidence="6">
    <location>
        <begin position="1"/>
        <end position="23"/>
    </location>
</feature>
<proteinExistence type="inferred from homology"/>
<accession>A0ABT0LZP8</accession>
<name>A0ABT0LZP8_9RHOB</name>
<evidence type="ECO:0000256" key="4">
    <source>
        <dbReference type="ARBA" id="ARBA00024746"/>
    </source>
</evidence>
<sequence length="224" mass="23567">MLDPVAPSATPAQSPATSPGAATAEAGDFHTFLTMLTTQMQNQNPLEPIQASDFAAQLATFSGVEQQVQTNDLLTRLVGRMGLADLAGWVGRDVLSTAPIRFDGTPMRLVPPEVQGANRADLVVTDSIGREIGRYAVDPQSTEILFEAPEGSNVLESGAFYGFSMVSYRDDIELSENAVLGYAQVLEARADSGRTLLVLAGGQIIDSDAVVGLRDSALSPVGQG</sequence>
<keyword evidence="8" id="KW-1185">Reference proteome</keyword>